<dbReference type="GeneID" id="42802045"/>
<dbReference type="SUPFAM" id="SSF55811">
    <property type="entry name" value="Nudix"/>
    <property type="match status" value="1"/>
</dbReference>
<gene>
    <name evidence="4" type="ORF">D1869_12335</name>
    <name evidence="3" type="ORF">HNQ62_001762</name>
</gene>
<dbReference type="Proteomes" id="UP000582213">
    <property type="component" value="Unassembled WGS sequence"/>
</dbReference>
<sequence length="146" mass="16590">MEYPLVAVGGVIFNKDRKVLLVKRKNPPNKGSWAIPGGKVKYGETLEEAVKREIKEETNLNVKVKELLAIVEIIKEGFHYIILDFICENIEGELMANSDAEDARFFSFDELINIAVSPTTIEMLKRYFDGEKTPIIITERSTQISK</sequence>
<dbReference type="EMBL" id="JACHFY010000009">
    <property type="protein sequence ID" value="MBB5253991.1"/>
    <property type="molecule type" value="Genomic_DNA"/>
</dbReference>
<dbReference type="PANTHER" id="PTHR43736">
    <property type="entry name" value="ADP-RIBOSE PYROPHOSPHATASE"/>
    <property type="match status" value="1"/>
</dbReference>
<dbReference type="KEGG" id="soh:D1869_12335"/>
<dbReference type="InterPro" id="IPR000086">
    <property type="entry name" value="NUDIX_hydrolase_dom"/>
</dbReference>
<proteinExistence type="predicted"/>
<evidence type="ECO:0000313" key="3">
    <source>
        <dbReference type="EMBL" id="MBB5253991.1"/>
    </source>
</evidence>
<dbReference type="EC" id="3.6.1.55" evidence="3"/>
<dbReference type="EMBL" id="CP045484">
    <property type="protein sequence ID" value="QGR17873.1"/>
    <property type="molecule type" value="Genomic_DNA"/>
</dbReference>
<keyword evidence="1 3" id="KW-0378">Hydrolase</keyword>
<dbReference type="InterPro" id="IPR020084">
    <property type="entry name" value="NUDIX_hydrolase_CS"/>
</dbReference>
<evidence type="ECO:0000256" key="1">
    <source>
        <dbReference type="ARBA" id="ARBA00022801"/>
    </source>
</evidence>
<evidence type="ECO:0000313" key="4">
    <source>
        <dbReference type="EMBL" id="QGR17873.1"/>
    </source>
</evidence>
<dbReference type="PROSITE" id="PS51462">
    <property type="entry name" value="NUDIX"/>
    <property type="match status" value="1"/>
</dbReference>
<dbReference type="PRINTS" id="PR00502">
    <property type="entry name" value="NUDIXFAMILY"/>
</dbReference>
<evidence type="ECO:0000313" key="5">
    <source>
        <dbReference type="Proteomes" id="UP000427373"/>
    </source>
</evidence>
<feature type="domain" description="Nudix hydrolase" evidence="2">
    <location>
        <begin position="3"/>
        <end position="129"/>
    </location>
</feature>
<protein>
    <submittedName>
        <fullName evidence="3">8-oxo-dGTP diphosphatase</fullName>
        <ecNumber evidence="3">3.6.1.55</ecNumber>
    </submittedName>
    <submittedName>
        <fullName evidence="4">NUDIX domain-containing protein</fullName>
    </submittedName>
</protein>
<dbReference type="Proteomes" id="UP000427373">
    <property type="component" value="Chromosome"/>
</dbReference>
<dbReference type="InterPro" id="IPR015797">
    <property type="entry name" value="NUDIX_hydrolase-like_dom_sf"/>
</dbReference>
<dbReference type="InterPro" id="IPR020476">
    <property type="entry name" value="Nudix_hydrolase"/>
</dbReference>
<evidence type="ECO:0000259" key="2">
    <source>
        <dbReference type="PROSITE" id="PS51462"/>
    </source>
</evidence>
<dbReference type="CDD" id="cd04673">
    <property type="entry name" value="NUDIX_ADPRase"/>
    <property type="match status" value="1"/>
</dbReference>
<keyword evidence="5" id="KW-1185">Reference proteome</keyword>
<dbReference type="GO" id="GO:0035539">
    <property type="term" value="F:8-oxo-7,8-dihydrodeoxyguanosine triphosphate pyrophosphatase activity"/>
    <property type="evidence" value="ECO:0007669"/>
    <property type="project" value="UniProtKB-EC"/>
</dbReference>
<organism evidence="4 5">
    <name type="scientific">Sulfurisphaera ohwakuensis</name>
    <dbReference type="NCBI Taxonomy" id="69656"/>
    <lineage>
        <taxon>Archaea</taxon>
        <taxon>Thermoproteota</taxon>
        <taxon>Thermoprotei</taxon>
        <taxon>Sulfolobales</taxon>
        <taxon>Sulfolobaceae</taxon>
        <taxon>Sulfurisphaera</taxon>
    </lineage>
</organism>
<reference evidence="4 5" key="1">
    <citation type="submission" date="2019-10" db="EMBL/GenBank/DDBJ databases">
        <title>Genome Sequences from Six Type Strain Members of the Archaeal Family Sulfolobaceae: Acidianus ambivalens, Acidianus infernus, Metallosphaera prunae, Stygiolobus azoricus, Sulfolobus metallicus, and Sulfurisphaera ohwakuensis.</title>
        <authorList>
            <person name="Counts J.A."/>
            <person name="Kelly R.M."/>
        </authorList>
    </citation>
    <scope>NUCLEOTIDE SEQUENCE [LARGE SCALE GENOMIC DNA]</scope>
    <source>
        <strain evidence="4 5">TA-1</strain>
    </source>
</reference>
<dbReference type="RefSeq" id="WP_156015341.1">
    <property type="nucleotide sequence ID" value="NZ_CP045484.1"/>
</dbReference>
<dbReference type="Pfam" id="PF00293">
    <property type="entry name" value="NUDIX"/>
    <property type="match status" value="1"/>
</dbReference>
<dbReference type="PANTHER" id="PTHR43736:SF1">
    <property type="entry name" value="DIHYDRONEOPTERIN TRIPHOSPHATE DIPHOSPHATASE"/>
    <property type="match status" value="1"/>
</dbReference>
<reference evidence="3 6" key="2">
    <citation type="submission" date="2020-08" db="EMBL/GenBank/DDBJ databases">
        <title>Genomic Encyclopedia of Type Strains, Phase IV (KMG-IV): sequencing the most valuable type-strain genomes for metagenomic binning, comparative biology and taxonomic classification.</title>
        <authorList>
            <person name="Goeker M."/>
        </authorList>
    </citation>
    <scope>NUCLEOTIDE SEQUENCE [LARGE SCALE GENOMIC DNA]</scope>
    <source>
        <strain evidence="3 6">DSM 12421</strain>
    </source>
</reference>
<dbReference type="OrthoDB" id="40462at2157"/>
<dbReference type="AlphaFoldDB" id="A0A650CJC2"/>
<accession>A0A650CJC2</accession>
<name>A0A650CJC2_SULOH</name>
<evidence type="ECO:0000313" key="6">
    <source>
        <dbReference type="Proteomes" id="UP000582213"/>
    </source>
</evidence>
<dbReference type="PROSITE" id="PS00893">
    <property type="entry name" value="NUDIX_BOX"/>
    <property type="match status" value="1"/>
</dbReference>
<dbReference type="Gene3D" id="3.90.79.10">
    <property type="entry name" value="Nucleoside Triphosphate Pyrophosphohydrolase"/>
    <property type="match status" value="1"/>
</dbReference>